<feature type="transmembrane region" description="Helical" evidence="7">
    <location>
        <begin position="161"/>
        <end position="185"/>
    </location>
</feature>
<feature type="transmembrane region" description="Helical" evidence="7">
    <location>
        <begin position="430"/>
        <end position="449"/>
    </location>
</feature>
<comment type="subcellular location">
    <subcellularLocation>
        <location evidence="1">Membrane</location>
        <topology evidence="1">Multi-pass membrane protein</topology>
    </subcellularLocation>
</comment>
<comment type="similarity">
    <text evidence="2">Belongs to the multi antimicrobial extrusion (MATE) (TC 2.A.66.1) family.</text>
</comment>
<evidence type="ECO:0000256" key="4">
    <source>
        <dbReference type="ARBA" id="ARBA00022989"/>
    </source>
</evidence>
<feature type="transmembrane region" description="Helical" evidence="7">
    <location>
        <begin position="134"/>
        <end position="155"/>
    </location>
</feature>
<feature type="region of interest" description="Disordered" evidence="6">
    <location>
        <begin position="1"/>
        <end position="30"/>
    </location>
</feature>
<feature type="transmembrane region" description="Helical" evidence="7">
    <location>
        <begin position="469"/>
        <end position="491"/>
    </location>
</feature>
<evidence type="ECO:0000256" key="5">
    <source>
        <dbReference type="ARBA" id="ARBA00023136"/>
    </source>
</evidence>
<organism evidence="8 9">
    <name type="scientific">Malassezia brasiliensis</name>
    <dbReference type="NCBI Taxonomy" id="1821822"/>
    <lineage>
        <taxon>Eukaryota</taxon>
        <taxon>Fungi</taxon>
        <taxon>Dikarya</taxon>
        <taxon>Basidiomycota</taxon>
        <taxon>Ustilaginomycotina</taxon>
        <taxon>Malasseziomycetes</taxon>
        <taxon>Malasseziales</taxon>
        <taxon>Malasseziaceae</taxon>
        <taxon>Malassezia</taxon>
    </lineage>
</organism>
<evidence type="ECO:0000256" key="2">
    <source>
        <dbReference type="ARBA" id="ARBA00010199"/>
    </source>
</evidence>
<feature type="transmembrane region" description="Helical" evidence="7">
    <location>
        <begin position="274"/>
        <end position="296"/>
    </location>
</feature>
<feature type="transmembrane region" description="Helical" evidence="7">
    <location>
        <begin position="206"/>
        <end position="225"/>
    </location>
</feature>
<dbReference type="GO" id="GO:1990961">
    <property type="term" value="P:xenobiotic detoxification by transmembrane export across the plasma membrane"/>
    <property type="evidence" value="ECO:0007669"/>
    <property type="project" value="InterPro"/>
</dbReference>
<name>A0AAF0IP95_9BASI</name>
<feature type="transmembrane region" description="Helical" evidence="7">
    <location>
        <begin position="528"/>
        <end position="550"/>
    </location>
</feature>
<feature type="transmembrane region" description="Helical" evidence="7">
    <location>
        <begin position="389"/>
        <end position="410"/>
    </location>
</feature>
<dbReference type="CDD" id="cd13132">
    <property type="entry name" value="MATE_eukaryotic"/>
    <property type="match status" value="1"/>
</dbReference>
<protein>
    <recommendedName>
        <fullName evidence="10">MATE efflux family protein</fullName>
    </recommendedName>
</protein>
<evidence type="ECO:0000256" key="7">
    <source>
        <dbReference type="SAM" id="Phobius"/>
    </source>
</evidence>
<proteinExistence type="inferred from homology"/>
<dbReference type="AlphaFoldDB" id="A0AAF0IP95"/>
<dbReference type="GO" id="GO:0042910">
    <property type="term" value="F:xenobiotic transmembrane transporter activity"/>
    <property type="evidence" value="ECO:0007669"/>
    <property type="project" value="InterPro"/>
</dbReference>
<accession>A0AAF0IP95</accession>
<dbReference type="InterPro" id="IPR002528">
    <property type="entry name" value="MATE_fam"/>
</dbReference>
<feature type="transmembrane region" description="Helical" evidence="7">
    <location>
        <begin position="302"/>
        <end position="326"/>
    </location>
</feature>
<dbReference type="GO" id="GO:0016020">
    <property type="term" value="C:membrane"/>
    <property type="evidence" value="ECO:0007669"/>
    <property type="project" value="UniProtKB-SubCell"/>
</dbReference>
<evidence type="ECO:0000313" key="9">
    <source>
        <dbReference type="Proteomes" id="UP001216638"/>
    </source>
</evidence>
<dbReference type="GO" id="GO:0015297">
    <property type="term" value="F:antiporter activity"/>
    <property type="evidence" value="ECO:0007669"/>
    <property type="project" value="InterPro"/>
</dbReference>
<sequence length="574" mass="61299">MSHGRPIPVPPHRYAEDEDSFHDTVSGASHRSGLSDFLVGSFLGPQRTVRSPGEGDEAAVPILAPDPHAPFAPPHDPRIPIAPTPVELRDTPDYGTLGHSPLPSPGGAEALTPRREQEKLRDELRLLSRYTIPIWGTHILELSLSMVSVFSLGHLGTVELAAASLAGMTANVTGYSMISGLVTALDTLLPSSYTRQPQLMGLWTQRVGVMVFSVMPLVMAVWFYADRLLLLLGQEPEIAHKARQFLSVLALGLPGHAIFELCRRFLQAQGLMHAPTVVLLIVSPLNALANYLLVWGPPGVRFGFLGAPAASALSMWLMAALCLLQCRVAAEPRTWVGWSRKAFDASGLRVCFSLGLAGLLSIATEWWAWEIVGLVSAALGTTALASQSVLLITSSVTYQLPYGAAVAASVRVGNMLGMGSVAEAQRAAHASLLLALGIGLVNSSLVFVARNQWGYLFSGDPLVVRMVASVLPILALFQLADCICGIAAGILRGCGRQSLSAGINLTAYYVVGIPIGLLLAFGPPHLGLAGLWWGLTLALVYGAAAALWYVHRTDWSAVMHQMHHHMDIGDAEDV</sequence>
<keyword evidence="9" id="KW-1185">Reference proteome</keyword>
<dbReference type="EMBL" id="CP119951">
    <property type="protein sequence ID" value="WFC94680.1"/>
    <property type="molecule type" value="Genomic_DNA"/>
</dbReference>
<evidence type="ECO:0000256" key="1">
    <source>
        <dbReference type="ARBA" id="ARBA00004141"/>
    </source>
</evidence>
<evidence type="ECO:0008006" key="10">
    <source>
        <dbReference type="Google" id="ProtNLM"/>
    </source>
</evidence>
<feature type="region of interest" description="Disordered" evidence="6">
    <location>
        <begin position="92"/>
        <end position="116"/>
    </location>
</feature>
<evidence type="ECO:0000256" key="6">
    <source>
        <dbReference type="SAM" id="MobiDB-lite"/>
    </source>
</evidence>
<keyword evidence="5 7" id="KW-0472">Membrane</keyword>
<keyword evidence="4 7" id="KW-1133">Transmembrane helix</keyword>
<gene>
    <name evidence="8" type="ORF">MBRA1_001314</name>
</gene>
<dbReference type="PANTHER" id="PTHR11206">
    <property type="entry name" value="MULTIDRUG RESISTANCE PROTEIN"/>
    <property type="match status" value="1"/>
</dbReference>
<evidence type="ECO:0000313" key="8">
    <source>
        <dbReference type="EMBL" id="WFC94680.1"/>
    </source>
</evidence>
<dbReference type="Pfam" id="PF01554">
    <property type="entry name" value="MatE"/>
    <property type="match status" value="2"/>
</dbReference>
<dbReference type="NCBIfam" id="TIGR00797">
    <property type="entry name" value="matE"/>
    <property type="match status" value="1"/>
</dbReference>
<feature type="transmembrane region" description="Helical" evidence="7">
    <location>
        <begin position="503"/>
        <end position="522"/>
    </location>
</feature>
<dbReference type="InterPro" id="IPR045069">
    <property type="entry name" value="MATE_euk"/>
</dbReference>
<reference evidence="8" key="1">
    <citation type="submission" date="2023-03" db="EMBL/GenBank/DDBJ databases">
        <title>Mating type loci evolution in Malassezia.</title>
        <authorList>
            <person name="Coelho M.A."/>
        </authorList>
    </citation>
    <scope>NUCLEOTIDE SEQUENCE</scope>
    <source>
        <strain evidence="8">CBS 14135</strain>
    </source>
</reference>
<evidence type="ECO:0000256" key="3">
    <source>
        <dbReference type="ARBA" id="ARBA00022692"/>
    </source>
</evidence>
<dbReference type="Proteomes" id="UP001216638">
    <property type="component" value="Chromosome 1"/>
</dbReference>
<feature type="transmembrane region" description="Helical" evidence="7">
    <location>
        <begin position="347"/>
        <end position="369"/>
    </location>
</feature>
<keyword evidence="3 7" id="KW-0812">Transmembrane</keyword>